<dbReference type="Proteomes" id="UP000751190">
    <property type="component" value="Unassembled WGS sequence"/>
</dbReference>
<dbReference type="GO" id="GO:0031625">
    <property type="term" value="F:ubiquitin protein ligase binding"/>
    <property type="evidence" value="ECO:0007669"/>
    <property type="project" value="InterPro"/>
</dbReference>
<feature type="region of interest" description="Disordered" evidence="1">
    <location>
        <begin position="43"/>
        <end position="65"/>
    </location>
</feature>
<sequence length="221" mass="24300">MAGGGDVERISSDLVECRALLQRAETDRARALLRKELAALENEHRTAFSQPPSGAPPAGGRVPAPGDHRITTYAWDQTGKYVKLYITVAGVDALPEDAVACAFESRALDLRIRGVEGKEKYLLIRPLCDEIEPADSSFSVKSDRVLIKLCKKSAGAQWGSVDDSDLREKERKEEKAKASQGKSTAQLLSELYGEADDDAKKKLEEAWEKGRQKREGRSAEN</sequence>
<evidence type="ECO:0000259" key="2">
    <source>
        <dbReference type="PROSITE" id="PS51048"/>
    </source>
</evidence>
<dbReference type="GO" id="GO:0015631">
    <property type="term" value="F:tubulin binding"/>
    <property type="evidence" value="ECO:0007669"/>
    <property type="project" value="InterPro"/>
</dbReference>
<feature type="compositionally biased region" description="Basic and acidic residues" evidence="1">
    <location>
        <begin position="164"/>
        <end position="177"/>
    </location>
</feature>
<dbReference type="InterPro" id="IPR052289">
    <property type="entry name" value="Calcyclin-binding_UBL-bridge"/>
</dbReference>
<evidence type="ECO:0000256" key="1">
    <source>
        <dbReference type="SAM" id="MobiDB-lite"/>
    </source>
</evidence>
<dbReference type="InterPro" id="IPR008978">
    <property type="entry name" value="HSP20-like_chaperone"/>
</dbReference>
<evidence type="ECO:0000313" key="4">
    <source>
        <dbReference type="EMBL" id="KAG8464673.1"/>
    </source>
</evidence>
<dbReference type="PANTHER" id="PTHR13164">
    <property type="entry name" value="CALICYLIN BINDING PROTEIN"/>
    <property type="match status" value="1"/>
</dbReference>
<dbReference type="InterPro" id="IPR007052">
    <property type="entry name" value="CS_dom"/>
</dbReference>
<feature type="region of interest" description="Disordered" evidence="1">
    <location>
        <begin position="158"/>
        <end position="185"/>
    </location>
</feature>
<dbReference type="Pfam" id="PF04969">
    <property type="entry name" value="CS"/>
    <property type="match status" value="1"/>
</dbReference>
<evidence type="ECO:0000259" key="3">
    <source>
        <dbReference type="PROSITE" id="PS51203"/>
    </source>
</evidence>
<evidence type="ECO:0000313" key="5">
    <source>
        <dbReference type="Proteomes" id="UP000751190"/>
    </source>
</evidence>
<dbReference type="InterPro" id="IPR007699">
    <property type="entry name" value="SGS_dom"/>
</dbReference>
<gene>
    <name evidence="4" type="ORF">KFE25_010041</name>
</gene>
<evidence type="ECO:0008006" key="6">
    <source>
        <dbReference type="Google" id="ProtNLM"/>
    </source>
</evidence>
<dbReference type="Gene3D" id="2.60.40.790">
    <property type="match status" value="1"/>
</dbReference>
<protein>
    <recommendedName>
        <fullName evidence="6">Calcyclin-binding protein</fullName>
    </recommendedName>
</protein>
<organism evidence="4 5">
    <name type="scientific">Diacronema lutheri</name>
    <name type="common">Unicellular marine alga</name>
    <name type="synonym">Monochrysis lutheri</name>
    <dbReference type="NCBI Taxonomy" id="2081491"/>
    <lineage>
        <taxon>Eukaryota</taxon>
        <taxon>Haptista</taxon>
        <taxon>Haptophyta</taxon>
        <taxon>Pavlovophyceae</taxon>
        <taxon>Pavlovales</taxon>
        <taxon>Pavlovaceae</taxon>
        <taxon>Diacronema</taxon>
    </lineage>
</organism>
<dbReference type="PROSITE" id="PS51203">
    <property type="entry name" value="CS"/>
    <property type="match status" value="1"/>
</dbReference>
<dbReference type="SUPFAM" id="SSF49764">
    <property type="entry name" value="HSP20-like chaperones"/>
    <property type="match status" value="1"/>
</dbReference>
<dbReference type="AlphaFoldDB" id="A0A8J5XDC4"/>
<keyword evidence="5" id="KW-1185">Reference proteome</keyword>
<dbReference type="GO" id="GO:0005634">
    <property type="term" value="C:nucleus"/>
    <property type="evidence" value="ECO:0007669"/>
    <property type="project" value="TreeGrafter"/>
</dbReference>
<dbReference type="PANTHER" id="PTHR13164:SF3">
    <property type="entry name" value="CALCYCLIN-BINDING PROTEIN"/>
    <property type="match status" value="1"/>
</dbReference>
<dbReference type="GO" id="GO:0044548">
    <property type="term" value="F:S100 protein binding"/>
    <property type="evidence" value="ECO:0007669"/>
    <property type="project" value="InterPro"/>
</dbReference>
<dbReference type="CDD" id="cd06468">
    <property type="entry name" value="p23_CacyBP"/>
    <property type="match status" value="1"/>
</dbReference>
<dbReference type="InterPro" id="IPR037893">
    <property type="entry name" value="CS_CacyBP"/>
</dbReference>
<reference evidence="4" key="1">
    <citation type="submission" date="2021-05" db="EMBL/GenBank/DDBJ databases">
        <title>The genome of the haptophyte Pavlova lutheri (Diacronema luteri, Pavlovales) - a model for lipid biosynthesis in eukaryotic algae.</title>
        <authorList>
            <person name="Hulatt C.J."/>
            <person name="Posewitz M.C."/>
        </authorList>
    </citation>
    <scope>NUCLEOTIDE SEQUENCE</scope>
    <source>
        <strain evidence="4">NIVA-4/92</strain>
    </source>
</reference>
<comment type="caution">
    <text evidence="4">The sequence shown here is derived from an EMBL/GenBank/DDBJ whole genome shotgun (WGS) entry which is preliminary data.</text>
</comment>
<dbReference type="EMBL" id="JAGTXO010000012">
    <property type="protein sequence ID" value="KAG8464673.1"/>
    <property type="molecule type" value="Genomic_DNA"/>
</dbReference>
<dbReference type="OMA" id="ACAFESR"/>
<accession>A0A8J5XDC4</accession>
<feature type="domain" description="SGS" evidence="2">
    <location>
        <begin position="146"/>
        <end position="221"/>
    </location>
</feature>
<proteinExistence type="predicted"/>
<dbReference type="OrthoDB" id="164025at2759"/>
<dbReference type="PROSITE" id="PS51048">
    <property type="entry name" value="SGS"/>
    <property type="match status" value="1"/>
</dbReference>
<feature type="domain" description="CS" evidence="3">
    <location>
        <begin position="68"/>
        <end position="162"/>
    </location>
</feature>
<feature type="compositionally biased region" description="Low complexity" evidence="1">
    <location>
        <begin position="56"/>
        <end position="65"/>
    </location>
</feature>
<name>A0A8J5XDC4_DIALT</name>